<evidence type="ECO:0000256" key="5">
    <source>
        <dbReference type="ARBA" id="ARBA00022833"/>
    </source>
</evidence>
<keyword evidence="4 8" id="KW-0812">Transmembrane</keyword>
<feature type="transmembrane region" description="Helical" evidence="8">
    <location>
        <begin position="43"/>
        <end position="63"/>
    </location>
</feature>
<gene>
    <name evidence="9" type="ORF">C0186_00570</name>
</gene>
<comment type="similarity">
    <text evidence="2">Belongs to the ZIP transporter (TC 2.A.5) family.</text>
</comment>
<evidence type="ECO:0000256" key="4">
    <source>
        <dbReference type="ARBA" id="ARBA00022692"/>
    </source>
</evidence>
<feature type="transmembrane region" description="Helical" evidence="8">
    <location>
        <begin position="124"/>
        <end position="146"/>
    </location>
</feature>
<evidence type="ECO:0000256" key="3">
    <source>
        <dbReference type="ARBA" id="ARBA00022475"/>
    </source>
</evidence>
<accession>A0A2J6WQG1</accession>
<feature type="transmembrane region" description="Helical" evidence="8">
    <location>
        <begin position="152"/>
        <end position="171"/>
    </location>
</feature>
<dbReference type="PANTHER" id="PTHR11040">
    <property type="entry name" value="ZINC/IRON TRANSPORTER"/>
    <property type="match status" value="1"/>
</dbReference>
<dbReference type="Proteomes" id="UP000242288">
    <property type="component" value="Unassembled WGS sequence"/>
</dbReference>
<feature type="transmembrane region" description="Helical" evidence="8">
    <location>
        <begin position="219"/>
        <end position="239"/>
    </location>
</feature>
<name>A0A2J6WQG1_9BACT</name>
<feature type="transmembrane region" description="Helical" evidence="8">
    <location>
        <begin position="251"/>
        <end position="270"/>
    </location>
</feature>
<comment type="caution">
    <text evidence="9">The sequence shown here is derived from an EMBL/GenBank/DDBJ whole genome shotgun (WGS) entry which is preliminary data.</text>
</comment>
<feature type="transmembrane region" description="Helical" evidence="8">
    <location>
        <begin position="83"/>
        <end position="103"/>
    </location>
</feature>
<evidence type="ECO:0000313" key="9">
    <source>
        <dbReference type="EMBL" id="PMP72628.1"/>
    </source>
</evidence>
<protein>
    <submittedName>
        <fullName evidence="9">ZIP family metal transporter</fullName>
    </submittedName>
</protein>
<evidence type="ECO:0000256" key="6">
    <source>
        <dbReference type="ARBA" id="ARBA00022989"/>
    </source>
</evidence>
<evidence type="ECO:0000256" key="8">
    <source>
        <dbReference type="SAM" id="Phobius"/>
    </source>
</evidence>
<sequence>MIETYMQSISPAVQALIAGVFTWGLTAVGASLVLFVRNVNEKLLDVALGFAAGVMIAASFWSLLEPAIEMSQNLNIPSWIPPATGFLIGALFLRLIDVILPHLHLQAPINEAEGIKTSFRRTTLLVLAVTLHNIPEGLAIGVSFGAHGADPQAVSILSSLMLAFGIGIQNIPEGFAISMPLRSEGLSRKKSFFIGQLSGLVEPVFALIGVLMLEIMHNLLPYALGFAAGAMIFVTVEELIPESQRNGNSDVATAGLIIGFTLMMILDVAFK</sequence>
<keyword evidence="6 8" id="KW-1133">Transmembrane helix</keyword>
<evidence type="ECO:0000256" key="2">
    <source>
        <dbReference type="ARBA" id="ARBA00006939"/>
    </source>
</evidence>
<comment type="subcellular location">
    <subcellularLocation>
        <location evidence="1">Cell membrane</location>
        <topology evidence="1">Multi-pass membrane protein</topology>
    </subcellularLocation>
</comment>
<dbReference type="EMBL" id="PNIO01000006">
    <property type="protein sequence ID" value="PMP72628.1"/>
    <property type="molecule type" value="Genomic_DNA"/>
</dbReference>
<evidence type="ECO:0000256" key="1">
    <source>
        <dbReference type="ARBA" id="ARBA00004651"/>
    </source>
</evidence>
<keyword evidence="5" id="KW-0862">Zinc</keyword>
<dbReference type="GO" id="GO:0005385">
    <property type="term" value="F:zinc ion transmembrane transporter activity"/>
    <property type="evidence" value="ECO:0007669"/>
    <property type="project" value="TreeGrafter"/>
</dbReference>
<dbReference type="PANTHER" id="PTHR11040:SF211">
    <property type="entry name" value="ZINC TRANSPORTER ZIP11"/>
    <property type="match status" value="1"/>
</dbReference>
<dbReference type="InterPro" id="IPR003689">
    <property type="entry name" value="ZIP"/>
</dbReference>
<dbReference type="GO" id="GO:0005886">
    <property type="term" value="C:plasma membrane"/>
    <property type="evidence" value="ECO:0007669"/>
    <property type="project" value="UniProtKB-SubCell"/>
</dbReference>
<proteinExistence type="inferred from homology"/>
<keyword evidence="7 8" id="KW-0472">Membrane</keyword>
<keyword evidence="3" id="KW-1003">Cell membrane</keyword>
<feature type="transmembrane region" description="Helical" evidence="8">
    <location>
        <begin position="12"/>
        <end position="36"/>
    </location>
</feature>
<feature type="transmembrane region" description="Helical" evidence="8">
    <location>
        <begin position="192"/>
        <end position="213"/>
    </location>
</feature>
<dbReference type="Pfam" id="PF02535">
    <property type="entry name" value="Zip"/>
    <property type="match status" value="1"/>
</dbReference>
<reference evidence="9 10" key="1">
    <citation type="submission" date="2018-01" db="EMBL/GenBank/DDBJ databases">
        <title>Metagenomic assembled genomes from two thermal pools in the Uzon Caldera, Kamchatka, Russia.</title>
        <authorList>
            <person name="Wilkins L."/>
            <person name="Ettinger C."/>
        </authorList>
    </citation>
    <scope>NUCLEOTIDE SEQUENCE [LARGE SCALE GENOMIC DNA]</scope>
    <source>
        <strain evidence="9">ZAV-04</strain>
    </source>
</reference>
<dbReference type="AlphaFoldDB" id="A0A2J6WQG1"/>
<evidence type="ECO:0000256" key="7">
    <source>
        <dbReference type="ARBA" id="ARBA00023136"/>
    </source>
</evidence>
<organism evidence="9 10">
    <name type="scientific">Thermodesulfovibrio aggregans</name>
    <dbReference type="NCBI Taxonomy" id="86166"/>
    <lineage>
        <taxon>Bacteria</taxon>
        <taxon>Pseudomonadati</taxon>
        <taxon>Nitrospirota</taxon>
        <taxon>Thermodesulfovibrionia</taxon>
        <taxon>Thermodesulfovibrionales</taxon>
        <taxon>Thermodesulfovibrionaceae</taxon>
        <taxon>Thermodesulfovibrio</taxon>
    </lineage>
</organism>
<evidence type="ECO:0000313" key="10">
    <source>
        <dbReference type="Proteomes" id="UP000242288"/>
    </source>
</evidence>